<accession>A0A0F9VBA6</accession>
<dbReference type="AlphaFoldDB" id="A0A0F9VBA6"/>
<dbReference type="Pfam" id="PF26622">
    <property type="entry name" value="DUF8199"/>
    <property type="match status" value="1"/>
</dbReference>
<protein>
    <submittedName>
        <fullName evidence="1">Uncharacterized protein</fullName>
    </submittedName>
</protein>
<gene>
    <name evidence="1" type="ORF">LCGC14_0118780</name>
</gene>
<proteinExistence type="predicted"/>
<comment type="caution">
    <text evidence="1">The sequence shown here is derived from an EMBL/GenBank/DDBJ whole genome shotgun (WGS) entry which is preliminary data.</text>
</comment>
<dbReference type="NCBIfam" id="NF047658">
    <property type="entry name" value="HYC_CC_PP"/>
    <property type="match status" value="1"/>
</dbReference>
<dbReference type="InterPro" id="IPR058060">
    <property type="entry name" value="HYC_CC_PP"/>
</dbReference>
<sequence length="137" mass="15611">MKKLVHKFISVIMAVVVLLTTMSFSIDMHYCGDMLVDFSIVEQVKSCGMEKVKTDCDNLNFTQKSCCTDTQLIVEGADNMKASFDQLSFEQQIFITSFTYSYINLFAGIDSNTISLKYYSPPFVKQDVQVLHQLFLI</sequence>
<reference evidence="1" key="1">
    <citation type="journal article" date="2015" name="Nature">
        <title>Complex archaea that bridge the gap between prokaryotes and eukaryotes.</title>
        <authorList>
            <person name="Spang A."/>
            <person name="Saw J.H."/>
            <person name="Jorgensen S.L."/>
            <person name="Zaremba-Niedzwiedzka K."/>
            <person name="Martijn J."/>
            <person name="Lind A.E."/>
            <person name="van Eijk R."/>
            <person name="Schleper C."/>
            <person name="Guy L."/>
            <person name="Ettema T.J."/>
        </authorList>
    </citation>
    <scope>NUCLEOTIDE SEQUENCE</scope>
</reference>
<evidence type="ECO:0000313" key="1">
    <source>
        <dbReference type="EMBL" id="KKO01290.1"/>
    </source>
</evidence>
<name>A0A0F9VBA6_9ZZZZ</name>
<dbReference type="EMBL" id="LAZR01000036">
    <property type="protein sequence ID" value="KKO01290.1"/>
    <property type="molecule type" value="Genomic_DNA"/>
</dbReference>
<dbReference type="InterPro" id="IPR058512">
    <property type="entry name" value="DUF8199"/>
</dbReference>
<organism evidence="1">
    <name type="scientific">marine sediment metagenome</name>
    <dbReference type="NCBI Taxonomy" id="412755"/>
    <lineage>
        <taxon>unclassified sequences</taxon>
        <taxon>metagenomes</taxon>
        <taxon>ecological metagenomes</taxon>
    </lineage>
</organism>